<geneLocation type="mitochondrion" evidence="2"/>
<feature type="transmembrane region" description="Helical" evidence="1">
    <location>
        <begin position="48"/>
        <end position="69"/>
    </location>
</feature>
<gene>
    <name evidence="2" type="primary">nad6</name>
</gene>
<feature type="transmembrane region" description="Helical" evidence="1">
    <location>
        <begin position="127"/>
        <end position="156"/>
    </location>
</feature>
<proteinExistence type="predicted"/>
<name>A0A0E3DEF2_9MOLL</name>
<feature type="transmembrane region" description="Helical" evidence="1">
    <location>
        <begin position="12"/>
        <end position="42"/>
    </location>
</feature>
<reference evidence="2" key="1">
    <citation type="journal article" date="2015" name="J. Nat. Hist.">
        <title>Molecular phylogeny of Acanthochitonina (Mollusca: Polyplacophora: Chitonida): three new mitochondrial genomes, rearranged gene orders and systematics.</title>
        <authorList>
            <person name="Irisarri I."/>
            <person name="Eernisse D.J."/>
            <person name="Zardoya R."/>
        </authorList>
    </citation>
    <scope>NUCLEOTIDE SEQUENCE</scope>
</reference>
<keyword evidence="2" id="KW-0496">Mitochondrion</keyword>
<keyword evidence="1" id="KW-0472">Membrane</keyword>
<sequence length="168" mass="19481">MTFLMFVSSILSLCFFMPFLIQPIGLGFILLLLSLLVSSIVYFGSVGWFGFILFLIYIGGMIVMFIYVMALMPNLMFKKTLLILFFFMLNIFWFTVIYFSNFLVFLLEEQYKMDYVSEMYLNLLGSSLFSEFNCLMVVGLAVILFLVLIGVVKICYFVSGPMRSYKYA</sequence>
<evidence type="ECO:0000313" key="2">
    <source>
        <dbReference type="EMBL" id="AIA77060.1"/>
    </source>
</evidence>
<keyword evidence="1" id="KW-0812">Transmembrane</keyword>
<keyword evidence="1" id="KW-1133">Transmembrane helix</keyword>
<protein>
    <submittedName>
        <fullName evidence="2">NADH dehydrogenase subunit 6</fullName>
    </submittedName>
</protein>
<feature type="transmembrane region" description="Helical" evidence="1">
    <location>
        <begin position="81"/>
        <end position="107"/>
    </location>
</feature>
<organism evidence="2">
    <name type="scientific">Cyanoplax caverna</name>
    <dbReference type="NCBI Taxonomy" id="1503210"/>
    <lineage>
        <taxon>Eukaryota</taxon>
        <taxon>Metazoa</taxon>
        <taxon>Spiralia</taxon>
        <taxon>Lophotrochozoa</taxon>
        <taxon>Mollusca</taxon>
        <taxon>Polyplacophora</taxon>
        <taxon>Neoloricata</taxon>
        <taxon>Chitonida</taxon>
        <taxon>Acanthochitonina</taxon>
        <taxon>Tonicellidae</taxon>
        <taxon>Tonicellinae</taxon>
        <taxon>Cyanoplax</taxon>
    </lineage>
</organism>
<evidence type="ECO:0000256" key="1">
    <source>
        <dbReference type="SAM" id="Phobius"/>
    </source>
</evidence>
<dbReference type="EMBL" id="KJ569361">
    <property type="protein sequence ID" value="AIA77060.1"/>
    <property type="molecule type" value="Genomic_DNA"/>
</dbReference>
<dbReference type="AlphaFoldDB" id="A0A0E3DEF2"/>
<accession>A0A0E3DEF2</accession>